<dbReference type="InterPro" id="IPR006207">
    <property type="entry name" value="Cys_knot_C"/>
</dbReference>
<dbReference type="SUPFAM" id="SSF49899">
    <property type="entry name" value="Concanavalin A-like lectins/glucanases"/>
    <property type="match status" value="1"/>
</dbReference>
<organism evidence="5 6">
    <name type="scientific">Monopterus albus</name>
    <name type="common">Swamp eel</name>
    <dbReference type="NCBI Taxonomy" id="43700"/>
    <lineage>
        <taxon>Eukaryota</taxon>
        <taxon>Metazoa</taxon>
        <taxon>Chordata</taxon>
        <taxon>Craniata</taxon>
        <taxon>Vertebrata</taxon>
        <taxon>Euteleostomi</taxon>
        <taxon>Actinopterygii</taxon>
        <taxon>Neopterygii</taxon>
        <taxon>Teleostei</taxon>
        <taxon>Neoteleostei</taxon>
        <taxon>Acanthomorphata</taxon>
        <taxon>Anabantaria</taxon>
        <taxon>Synbranchiformes</taxon>
        <taxon>Synbranchidae</taxon>
        <taxon>Monopterus</taxon>
    </lineage>
</organism>
<dbReference type="STRING" id="43700.ENSMALP00000011650"/>
<dbReference type="PROSITE" id="PS01225">
    <property type="entry name" value="CTCK_2"/>
    <property type="match status" value="1"/>
</dbReference>
<dbReference type="PROSITE" id="PS00022">
    <property type="entry name" value="EGF_1"/>
    <property type="match status" value="2"/>
</dbReference>
<feature type="domain" description="EGF-like" evidence="4">
    <location>
        <begin position="121"/>
        <end position="156"/>
    </location>
</feature>
<dbReference type="PROSITE" id="PS50026">
    <property type="entry name" value="EGF_3"/>
    <property type="match status" value="1"/>
</dbReference>
<dbReference type="Ensembl" id="ENSMALT00000011898.1">
    <property type="protein sequence ID" value="ENSMALP00000011650.1"/>
    <property type="gene ID" value="ENSMALG00000008282.1"/>
</dbReference>
<reference evidence="5" key="2">
    <citation type="submission" date="2025-09" db="UniProtKB">
        <authorList>
            <consortium name="Ensembl"/>
        </authorList>
    </citation>
    <scope>IDENTIFICATION</scope>
</reference>
<keyword evidence="1 2" id="KW-1015">Disulfide bond</keyword>
<evidence type="ECO:0000259" key="4">
    <source>
        <dbReference type="PROSITE" id="PS50026"/>
    </source>
</evidence>
<dbReference type="SUPFAM" id="SSF57196">
    <property type="entry name" value="EGF/Laminin"/>
    <property type="match status" value="1"/>
</dbReference>
<sequence>DPGQSGWSQPGIREAPLYIFNMSSFHGCIRNLYINHELQDFTRSHMKPGVLPGCQACRKFYCLHGICQPSAGPQCHCHSGWMGEHCDQCVKGVCMALDAQTYRCDCQDGYRGALCNLQGEPAALCQGLHCVHGQCQQTEEGEHCVCEQGYTGQSCDIGEEQQSGELSDSEHYQKQDPGLCVSVHRVPVSRRACRCRAGPEPGGAAASCCAPLRVRRRRLSFECNNGTSFMQDVEKPVECGCKECV</sequence>
<dbReference type="PROSITE" id="PS01185">
    <property type="entry name" value="CTCK_1"/>
    <property type="match status" value="1"/>
</dbReference>
<evidence type="ECO:0000313" key="5">
    <source>
        <dbReference type="Ensembl" id="ENSMALP00000011650.1"/>
    </source>
</evidence>
<proteinExistence type="predicted"/>
<dbReference type="GO" id="GO:0007399">
    <property type="term" value="P:nervous system development"/>
    <property type="evidence" value="ECO:0007669"/>
    <property type="project" value="UniProtKB-ARBA"/>
</dbReference>
<keyword evidence="2" id="KW-0245">EGF-like domain</keyword>
<reference evidence="5" key="1">
    <citation type="submission" date="2025-08" db="UniProtKB">
        <authorList>
            <consortium name="Ensembl"/>
        </authorList>
    </citation>
    <scope>IDENTIFICATION</scope>
</reference>
<dbReference type="InterPro" id="IPR013320">
    <property type="entry name" value="ConA-like_dom_sf"/>
</dbReference>
<evidence type="ECO:0000256" key="2">
    <source>
        <dbReference type="PROSITE-ProRule" id="PRU00076"/>
    </source>
</evidence>
<dbReference type="AlphaFoldDB" id="A0A3Q3J4R8"/>
<dbReference type="SMART" id="SM00181">
    <property type="entry name" value="EGF"/>
    <property type="match status" value="3"/>
</dbReference>
<protein>
    <recommendedName>
        <fullName evidence="7">EGF-like domain-containing protein</fullName>
    </recommendedName>
</protein>
<feature type="disulfide bond" evidence="2">
    <location>
        <begin position="146"/>
        <end position="155"/>
    </location>
</feature>
<dbReference type="InterPro" id="IPR000742">
    <property type="entry name" value="EGF"/>
</dbReference>
<accession>A0A3Q3J4R8</accession>
<name>A0A3Q3J4R8_MONAL</name>
<dbReference type="Gene3D" id="2.10.25.10">
    <property type="entry name" value="Laminin"/>
    <property type="match status" value="2"/>
</dbReference>
<dbReference type="Gene3D" id="2.60.120.200">
    <property type="match status" value="1"/>
</dbReference>
<comment type="caution">
    <text evidence="2">Lacks conserved residue(s) required for the propagation of feature annotation.</text>
</comment>
<feature type="domain" description="CTCK" evidence="3">
    <location>
        <begin position="180"/>
        <end position="245"/>
    </location>
</feature>
<dbReference type="PROSITE" id="PS01186">
    <property type="entry name" value="EGF_2"/>
    <property type="match status" value="2"/>
</dbReference>
<evidence type="ECO:0000256" key="1">
    <source>
        <dbReference type="ARBA" id="ARBA00023157"/>
    </source>
</evidence>
<dbReference type="Proteomes" id="UP000261600">
    <property type="component" value="Unplaced"/>
</dbReference>
<keyword evidence="6" id="KW-1185">Reference proteome</keyword>
<evidence type="ECO:0008006" key="7">
    <source>
        <dbReference type="Google" id="ProtNLM"/>
    </source>
</evidence>
<evidence type="ECO:0000313" key="6">
    <source>
        <dbReference type="Proteomes" id="UP000261600"/>
    </source>
</evidence>
<evidence type="ECO:0000259" key="3">
    <source>
        <dbReference type="PROSITE" id="PS01225"/>
    </source>
</evidence>
<feature type="disulfide bond" evidence="2">
    <location>
        <begin position="125"/>
        <end position="135"/>
    </location>
</feature>